<dbReference type="InterPro" id="IPR011989">
    <property type="entry name" value="ARM-like"/>
</dbReference>
<evidence type="ECO:0000256" key="4">
    <source>
        <dbReference type="SAM" id="MobiDB-lite"/>
    </source>
</evidence>
<name>A0AAD9QF71_ACRCE</name>
<feature type="repeat" description="HEAT" evidence="3">
    <location>
        <begin position="1013"/>
        <end position="1043"/>
    </location>
</feature>
<dbReference type="InterPro" id="IPR016024">
    <property type="entry name" value="ARM-type_fold"/>
</dbReference>
<sequence length="1111" mass="121482">MAGVGEVLSSLRILSSNSSSSNSARKKQDFHELLLSNMDRLRHALAETGSLLLLRERLEMVNARFGEEMADFVENKDVSSVNSKLTDKNDAGISKTKGARNAVKDAIRWSFVETCLELLVLLKNLLTSAKCESDRNDPESRHRKRGNDAPPLPADALGVGDQKAVLTVVQFVVILGICPNLLPGVGLPVERRSGFASVLNIHKGLKNERQLFKCVDTLIECTAQASLGSLVLSRHLGDILCGLLQICYAPVVAYAACNPLESGNSSNANNTCSAKVSSSQLRPVQACDRLGTQKPVEDKLKNYNFHPGDVHKLTESGGCDSNSDHGVFIAMSDREKCLSSLQRILDHVYQPIIVRELLLLLSCPIGASKQDNKGKTGDLRAASTPKWMRNVCGQLLSERLMKQNGVKAVLLGILGESKGAAASPDWQRCDAVAKVIAKCPSQATSVEDYYKMLSPQVLELLHGQGAGVGRSFIVAACSIVRHMLAQYPELAEKYVVHPILEPLTVTTESKEGGSGGVLMNELSVTRCVEDIHQVFVVGSRTSGLSFLSSILHPLFELFCFVLKGVSHLRSKLQEILVHVLKHSESHEALTVLYNLSFKQTPPQNFISAKDSASPNSDSNNFKEKNIQLNPMKDHFIFAHGDEGGVVIKLANNTANEGLEGAEFFRNIQGNTLKDSKVRAVCVVELLSVLKKDDIAGQFFIHLMQELTNIISDFSDDMGLEGIQQNLLILHLVALMCEKLGPSMLQNTTQTLAFIQATLKRTCAILQSDQEGLGTAFITETLTMSLGMLSAVLGGTLELKKEHRPLLQELLPSLATIAEDHSSTEIKDIANDLRIAIATHGAVWRNEDTSLKRAANPPQTASEFDVAFTELCDPFLPVRGHAIMKLASLLRQRDPKAMESTDTLLKIFLEQLSHDDSYIYLAAIKGLVSLADIRADVVIPRLAREFAICRMEASVGNAKKNGDKEKGCYVPSDKVPFRSMPPARSPELRMKLGEALVNATRNCGDMVPRFSQHLLPALLTGVKDPEPLIRASSLSNLGEVCQLLRFSLGPVVHEVLGSTLKEIYQLLKLVESTDNDHVARGHARIALGELDAVTREYLFPKPSLTKRIQVLP</sequence>
<dbReference type="PANTHER" id="PTHR20959:SF1">
    <property type="entry name" value="TRANSPORT AND GOLGI ORGANIZATION PROTEIN 6 HOMOLOG"/>
    <property type="match status" value="1"/>
</dbReference>
<evidence type="ECO:0000259" key="8">
    <source>
        <dbReference type="Pfam" id="PF25267"/>
    </source>
</evidence>
<dbReference type="InterPro" id="IPR057347">
    <property type="entry name" value="TANGO6_N"/>
</dbReference>
<dbReference type="Pfam" id="PF23565">
    <property type="entry name" value="ARM_TANGO6"/>
    <property type="match status" value="1"/>
</dbReference>
<proteinExistence type="inferred from homology"/>
<accession>A0AAD9QF71</accession>
<protein>
    <submittedName>
        <fullName evidence="9">Transport and Golgi organization protein 6-like protein</fullName>
    </submittedName>
</protein>
<dbReference type="SUPFAM" id="SSF48371">
    <property type="entry name" value="ARM repeat"/>
    <property type="match status" value="1"/>
</dbReference>
<feature type="domain" description="TANGO6 N-terminal" evidence="8">
    <location>
        <begin position="54"/>
        <end position="254"/>
    </location>
</feature>
<comment type="similarity">
    <text evidence="1">Belongs to the Tango6 family.</text>
</comment>
<evidence type="ECO:0000313" key="9">
    <source>
        <dbReference type="EMBL" id="KAK2560130.1"/>
    </source>
</evidence>
<dbReference type="EMBL" id="JARQWQ010000037">
    <property type="protein sequence ID" value="KAK2560130.1"/>
    <property type="molecule type" value="Genomic_DNA"/>
</dbReference>
<feature type="region of interest" description="Disordered" evidence="4">
    <location>
        <begin position="132"/>
        <end position="154"/>
    </location>
</feature>
<feature type="domain" description="RNA polymerase II assembly factor Rtp1 C-terminal" evidence="5">
    <location>
        <begin position="1059"/>
        <end position="1091"/>
    </location>
</feature>
<evidence type="ECO:0000259" key="6">
    <source>
        <dbReference type="Pfam" id="PF10363"/>
    </source>
</evidence>
<evidence type="ECO:0000256" key="3">
    <source>
        <dbReference type="PROSITE-ProRule" id="PRU00103"/>
    </source>
</evidence>
<dbReference type="InterPro" id="IPR019414">
    <property type="entry name" value="Rtp1_C2"/>
</dbReference>
<dbReference type="InterPro" id="IPR000357">
    <property type="entry name" value="HEAT"/>
</dbReference>
<dbReference type="Pfam" id="PF10304">
    <property type="entry name" value="RTP1_C2"/>
    <property type="match status" value="1"/>
</dbReference>
<dbReference type="InterPro" id="IPR021133">
    <property type="entry name" value="HEAT_type_2"/>
</dbReference>
<organism evidence="9 10">
    <name type="scientific">Acropora cervicornis</name>
    <name type="common">Staghorn coral</name>
    <dbReference type="NCBI Taxonomy" id="6130"/>
    <lineage>
        <taxon>Eukaryota</taxon>
        <taxon>Metazoa</taxon>
        <taxon>Cnidaria</taxon>
        <taxon>Anthozoa</taxon>
        <taxon>Hexacorallia</taxon>
        <taxon>Scleractinia</taxon>
        <taxon>Astrocoeniina</taxon>
        <taxon>Acroporidae</taxon>
        <taxon>Acropora</taxon>
    </lineage>
</organism>
<dbReference type="Proteomes" id="UP001249851">
    <property type="component" value="Unassembled WGS sequence"/>
</dbReference>
<dbReference type="Pfam" id="PF25267">
    <property type="entry name" value="TANGO6_N"/>
    <property type="match status" value="2"/>
</dbReference>
<dbReference type="AlphaFoldDB" id="A0AAD9QF71"/>
<dbReference type="InterPro" id="IPR019451">
    <property type="entry name" value="Rtp1_C1"/>
</dbReference>
<dbReference type="Gene3D" id="1.25.10.10">
    <property type="entry name" value="Leucine-rich Repeat Variant"/>
    <property type="match status" value="1"/>
</dbReference>
<dbReference type="Pfam" id="PF02985">
    <property type="entry name" value="HEAT"/>
    <property type="match status" value="1"/>
</dbReference>
<feature type="domain" description="RNA polymerase II assembly factor Rtp1 C-terminal" evidence="6">
    <location>
        <begin position="865"/>
        <end position="1005"/>
    </location>
</feature>
<keyword evidence="10" id="KW-1185">Reference proteome</keyword>
<evidence type="ECO:0000256" key="2">
    <source>
        <dbReference type="ARBA" id="ARBA00022737"/>
    </source>
</evidence>
<evidence type="ECO:0000256" key="1">
    <source>
        <dbReference type="ARBA" id="ARBA00005724"/>
    </source>
</evidence>
<gene>
    <name evidence="9" type="ORF">P5673_017095</name>
</gene>
<dbReference type="InterPro" id="IPR039600">
    <property type="entry name" value="TANGO6/Rtp1"/>
</dbReference>
<reference evidence="9" key="1">
    <citation type="journal article" date="2023" name="G3 (Bethesda)">
        <title>Whole genome assembly and annotation of the endangered Caribbean coral Acropora cervicornis.</title>
        <authorList>
            <person name="Selwyn J.D."/>
            <person name="Vollmer S.V."/>
        </authorList>
    </citation>
    <scope>NUCLEOTIDE SEQUENCE</scope>
    <source>
        <strain evidence="9">K2</strain>
    </source>
</reference>
<dbReference type="PANTHER" id="PTHR20959">
    <property type="entry name" value="TRANSPORT AND GOLGI ORGANIZATION PROTEIN 6 FAMILY MEMBER"/>
    <property type="match status" value="1"/>
</dbReference>
<evidence type="ECO:0000313" key="10">
    <source>
        <dbReference type="Proteomes" id="UP001249851"/>
    </source>
</evidence>
<dbReference type="Pfam" id="PF10363">
    <property type="entry name" value="RTP1_C1"/>
    <property type="match status" value="1"/>
</dbReference>
<dbReference type="PROSITE" id="PS50077">
    <property type="entry name" value="HEAT_REPEAT"/>
    <property type="match status" value="1"/>
</dbReference>
<reference evidence="9" key="2">
    <citation type="journal article" date="2023" name="Science">
        <title>Genomic signatures of disease resistance in endangered staghorn corals.</title>
        <authorList>
            <person name="Vollmer S.V."/>
            <person name="Selwyn J.D."/>
            <person name="Despard B.A."/>
            <person name="Roesel C.L."/>
        </authorList>
    </citation>
    <scope>NUCLEOTIDE SEQUENCE</scope>
    <source>
        <strain evidence="9">K2</strain>
    </source>
</reference>
<dbReference type="GO" id="GO:0009306">
    <property type="term" value="P:protein secretion"/>
    <property type="evidence" value="ECO:0007669"/>
    <property type="project" value="TreeGrafter"/>
</dbReference>
<feature type="domain" description="TANGO6 HEAT repeat" evidence="7">
    <location>
        <begin position="400"/>
        <end position="691"/>
    </location>
</feature>
<evidence type="ECO:0000259" key="7">
    <source>
        <dbReference type="Pfam" id="PF23565"/>
    </source>
</evidence>
<evidence type="ECO:0000259" key="5">
    <source>
        <dbReference type="Pfam" id="PF10304"/>
    </source>
</evidence>
<feature type="domain" description="TANGO6 N-terminal" evidence="8">
    <location>
        <begin position="329"/>
        <end position="399"/>
    </location>
</feature>
<comment type="caution">
    <text evidence="9">The sequence shown here is derived from an EMBL/GenBank/DDBJ whole genome shotgun (WGS) entry which is preliminary data.</text>
</comment>
<dbReference type="InterPro" id="IPR057407">
    <property type="entry name" value="HEAT_TANGO6"/>
</dbReference>
<keyword evidence="2" id="KW-0677">Repeat</keyword>